<gene>
    <name evidence="5" type="ORF">VP1G_02665</name>
</gene>
<evidence type="ECO:0000256" key="1">
    <source>
        <dbReference type="ARBA" id="ARBA00022723"/>
    </source>
</evidence>
<dbReference type="STRING" id="694573.A0A194UUH4"/>
<feature type="compositionally biased region" description="Low complexity" evidence="3">
    <location>
        <begin position="778"/>
        <end position="788"/>
    </location>
</feature>
<dbReference type="GO" id="GO:0000981">
    <property type="term" value="F:DNA-binding transcription factor activity, RNA polymerase II-specific"/>
    <property type="evidence" value="ECO:0007669"/>
    <property type="project" value="InterPro"/>
</dbReference>
<proteinExistence type="predicted"/>
<dbReference type="EMBL" id="KN714679">
    <property type="protein sequence ID" value="KUI55261.1"/>
    <property type="molecule type" value="Genomic_DNA"/>
</dbReference>
<evidence type="ECO:0000256" key="2">
    <source>
        <dbReference type="ARBA" id="ARBA00023242"/>
    </source>
</evidence>
<feature type="region of interest" description="Disordered" evidence="3">
    <location>
        <begin position="1"/>
        <end position="70"/>
    </location>
</feature>
<dbReference type="PROSITE" id="PS50048">
    <property type="entry name" value="ZN2_CY6_FUNGAL_2"/>
    <property type="match status" value="1"/>
</dbReference>
<dbReference type="SUPFAM" id="SSF57701">
    <property type="entry name" value="Zn2/Cys6 DNA-binding domain"/>
    <property type="match status" value="1"/>
</dbReference>
<dbReference type="PROSITE" id="PS00463">
    <property type="entry name" value="ZN2_CY6_FUNGAL_1"/>
    <property type="match status" value="1"/>
</dbReference>
<evidence type="ECO:0000259" key="4">
    <source>
        <dbReference type="PROSITE" id="PS50048"/>
    </source>
</evidence>
<dbReference type="SMART" id="SM00066">
    <property type="entry name" value="GAL4"/>
    <property type="match status" value="1"/>
</dbReference>
<keyword evidence="1" id="KW-0479">Metal-binding</keyword>
<dbReference type="SMART" id="SM00906">
    <property type="entry name" value="Fungal_trans"/>
    <property type="match status" value="1"/>
</dbReference>
<dbReference type="Pfam" id="PF04082">
    <property type="entry name" value="Fungal_trans"/>
    <property type="match status" value="1"/>
</dbReference>
<feature type="region of interest" description="Disordered" evidence="3">
    <location>
        <begin position="774"/>
        <end position="796"/>
    </location>
</feature>
<dbReference type="InterPro" id="IPR007219">
    <property type="entry name" value="XnlR_reg_dom"/>
</dbReference>
<sequence>MKTEDDASDFISSLPPAPSESTTAAAAATAADAESGVVDPDAHHLTGSSNPAVRGPSGSPTKSHAPRRTVCDHCRRRRIRCDGKYPCQQCINATLTCKRDHVPRKRGPKRGHGRVINELRAREIKERESRDNSAEPELTPTRASYPSTTLPQDVSWQSNATDPRHAPEPASMFTSDQHQPLHRPFLHLIPQCVDLYYEHIYPIMPVLYMPTIRSIIARQMSPSEKNLIYAVCAMVCMHMSGKSLHLDGPASWEDAGRFFLDECVSNRRSYDFMEDASLYAVVSSFWLSTSFFEINQNRKSWLYLREALTLAQDMGLHDDSTYVNLSPEEALCRQRVFWILFVTERSFAILRNKPITFKKTPSLPTTRHTYESPDIHTGFLQLVSSYTPLDESFVSAWNDGSDPRVSATTYLALQNLLAQPPSFLQRSRATTPSDDSSPGFTSTVTAAPSPAGSIEEADEEIVQSEPTAIQKADLLITQQWLRLIVWQASFRQSLLSWTAPHEGMHFAFPLAIARSTARVLQSLPSSAVEVHGMGIFEKIFEIGTWCMNVLGAIDRASAAGTPISGLGSLRGGVMGMDFLPGSVDLGVLGVSRKGAAIDPLEFFVRTLSATPNSRTQYAERLLMFAQERPGGMRMALTPSLTSPVLGPEGSMSWSGASNGSMQLGSVFGEVVKEENDQSAGTGMYTINGGLNNEASTAFLGDPMLDPNNIDAFSAAISNAQTEQTSIPNPMPSLTTSAPLSNWAGGMGGQQDWDYDLTSPVVDSFSNQASAYNSAYNSGTGTPVTTFPPGSLPRQESGDSIYQYRQMQQQQFGNGFNGGGNSSSIGMTND</sequence>
<dbReference type="AlphaFoldDB" id="A0A194UUH4"/>
<feature type="compositionally biased region" description="Low complexity" evidence="3">
    <location>
        <begin position="19"/>
        <end position="35"/>
    </location>
</feature>
<dbReference type="GO" id="GO:0008270">
    <property type="term" value="F:zinc ion binding"/>
    <property type="evidence" value="ECO:0007669"/>
    <property type="project" value="InterPro"/>
</dbReference>
<feature type="compositionally biased region" description="Basic and acidic residues" evidence="3">
    <location>
        <begin position="115"/>
        <end position="133"/>
    </location>
</feature>
<dbReference type="PANTHER" id="PTHR31668:SF29">
    <property type="entry name" value="ZN(2)-C6 FUNGAL-TYPE DOMAIN-CONTAINING PROTEIN"/>
    <property type="match status" value="1"/>
</dbReference>
<dbReference type="InterPro" id="IPR036864">
    <property type="entry name" value="Zn2-C6_fun-type_DNA-bd_sf"/>
</dbReference>
<evidence type="ECO:0000256" key="3">
    <source>
        <dbReference type="SAM" id="MobiDB-lite"/>
    </source>
</evidence>
<name>A0A194UUH4_CYTMA</name>
<dbReference type="GO" id="GO:0003677">
    <property type="term" value="F:DNA binding"/>
    <property type="evidence" value="ECO:0007669"/>
    <property type="project" value="InterPro"/>
</dbReference>
<accession>A0A194UUH4</accession>
<dbReference type="CDD" id="cd00067">
    <property type="entry name" value="GAL4"/>
    <property type="match status" value="1"/>
</dbReference>
<reference evidence="6" key="1">
    <citation type="submission" date="2014-12" db="EMBL/GenBank/DDBJ databases">
        <title>Genome Sequence of Valsa Canker Pathogens Uncovers a Specific Adaption of Colonization on Woody Bark.</title>
        <authorList>
            <person name="Yin Z."/>
            <person name="Liu H."/>
            <person name="Gao X."/>
            <person name="Li Z."/>
            <person name="Song N."/>
            <person name="Ke X."/>
            <person name="Dai Q."/>
            <person name="Wu Y."/>
            <person name="Sun Y."/>
            <person name="Xu J.-R."/>
            <person name="Kang Z.K."/>
            <person name="Wang L."/>
            <person name="Huang L."/>
        </authorList>
    </citation>
    <scope>NUCLEOTIDE SEQUENCE [LARGE SCALE GENOMIC DNA]</scope>
    <source>
        <strain evidence="6">SXYL134</strain>
    </source>
</reference>
<keyword evidence="6" id="KW-1185">Reference proteome</keyword>
<evidence type="ECO:0000313" key="6">
    <source>
        <dbReference type="Proteomes" id="UP000078576"/>
    </source>
</evidence>
<feature type="region of interest" description="Disordered" evidence="3">
    <location>
        <begin position="100"/>
        <end position="176"/>
    </location>
</feature>
<dbReference type="Gene3D" id="4.10.240.10">
    <property type="entry name" value="Zn(2)-C6 fungal-type DNA-binding domain"/>
    <property type="match status" value="1"/>
</dbReference>
<dbReference type="PANTHER" id="PTHR31668">
    <property type="entry name" value="GLUCOSE TRANSPORT TRANSCRIPTION REGULATOR RGT1-RELATED-RELATED"/>
    <property type="match status" value="1"/>
</dbReference>
<feature type="compositionally biased region" description="Basic residues" evidence="3">
    <location>
        <begin position="101"/>
        <end position="113"/>
    </location>
</feature>
<keyword evidence="2" id="KW-0539">Nucleus</keyword>
<dbReference type="InterPro" id="IPR001138">
    <property type="entry name" value="Zn2Cys6_DnaBD"/>
</dbReference>
<feature type="region of interest" description="Disordered" evidence="3">
    <location>
        <begin position="426"/>
        <end position="455"/>
    </location>
</feature>
<protein>
    <submittedName>
        <fullName evidence="5">Sucrose utilization protein SUC1</fullName>
    </submittedName>
</protein>
<feature type="compositionally biased region" description="Polar residues" evidence="3">
    <location>
        <begin position="426"/>
        <end position="446"/>
    </location>
</feature>
<dbReference type="CDD" id="cd12148">
    <property type="entry name" value="fungal_TF_MHR"/>
    <property type="match status" value="1"/>
</dbReference>
<feature type="compositionally biased region" description="Polar residues" evidence="3">
    <location>
        <begin position="141"/>
        <end position="161"/>
    </location>
</feature>
<dbReference type="Pfam" id="PF00172">
    <property type="entry name" value="Zn_clus"/>
    <property type="match status" value="1"/>
</dbReference>
<dbReference type="Proteomes" id="UP000078576">
    <property type="component" value="Unassembled WGS sequence"/>
</dbReference>
<dbReference type="OrthoDB" id="271595at2759"/>
<dbReference type="InterPro" id="IPR050797">
    <property type="entry name" value="Carb_Metab_Trans_Reg"/>
</dbReference>
<evidence type="ECO:0000313" key="5">
    <source>
        <dbReference type="EMBL" id="KUI55261.1"/>
    </source>
</evidence>
<dbReference type="GO" id="GO:0006351">
    <property type="term" value="P:DNA-templated transcription"/>
    <property type="evidence" value="ECO:0007669"/>
    <property type="project" value="InterPro"/>
</dbReference>
<organism evidence="5 6">
    <name type="scientific">Cytospora mali</name>
    <name type="common">Apple Valsa canker fungus</name>
    <name type="synonym">Valsa mali</name>
    <dbReference type="NCBI Taxonomy" id="578113"/>
    <lineage>
        <taxon>Eukaryota</taxon>
        <taxon>Fungi</taxon>
        <taxon>Dikarya</taxon>
        <taxon>Ascomycota</taxon>
        <taxon>Pezizomycotina</taxon>
        <taxon>Sordariomycetes</taxon>
        <taxon>Sordariomycetidae</taxon>
        <taxon>Diaporthales</taxon>
        <taxon>Cytosporaceae</taxon>
        <taxon>Cytospora</taxon>
    </lineage>
</organism>
<feature type="region of interest" description="Disordered" evidence="3">
    <location>
        <begin position="810"/>
        <end position="829"/>
    </location>
</feature>
<feature type="domain" description="Zn(2)-C6 fungal-type" evidence="4">
    <location>
        <begin position="70"/>
        <end position="99"/>
    </location>
</feature>